<dbReference type="CDD" id="cd08050">
    <property type="entry name" value="TAF6C"/>
    <property type="match status" value="1"/>
</dbReference>
<keyword evidence="4" id="KW-0804">Transcription</keyword>
<dbReference type="InterPro" id="IPR037796">
    <property type="entry name" value="TAF6"/>
</dbReference>
<evidence type="ECO:0000256" key="2">
    <source>
        <dbReference type="ARBA" id="ARBA00007688"/>
    </source>
</evidence>
<dbReference type="GeneID" id="63701423"/>
<dbReference type="RefSeq" id="XP_040639484.1">
    <property type="nucleotide sequence ID" value="XM_040786299.1"/>
</dbReference>
<dbReference type="AlphaFoldDB" id="A0A017SGB2"/>
<dbReference type="FunFam" id="1.25.40.770:FF:000003">
    <property type="entry name" value="Transcription initiation factor TFIID complex subunit"/>
    <property type="match status" value="1"/>
</dbReference>
<evidence type="ECO:0000313" key="9">
    <source>
        <dbReference type="EMBL" id="EYE95796.1"/>
    </source>
</evidence>
<protein>
    <recommendedName>
        <fullName evidence="6">TBP-associated factor 6</fullName>
    </recommendedName>
    <alternativeName>
        <fullName evidence="7">Transcription initiation factor TFIID subunit 6</fullName>
    </alternativeName>
</protein>
<evidence type="ECO:0000256" key="7">
    <source>
        <dbReference type="ARBA" id="ARBA00093655"/>
    </source>
</evidence>
<dbReference type="EMBL" id="KK088420">
    <property type="protein sequence ID" value="EYE95796.1"/>
    <property type="molecule type" value="Genomic_DNA"/>
</dbReference>
<dbReference type="Pfam" id="PF07571">
    <property type="entry name" value="TAF6_C"/>
    <property type="match status" value="1"/>
</dbReference>
<evidence type="ECO:0000256" key="3">
    <source>
        <dbReference type="ARBA" id="ARBA00023015"/>
    </source>
</evidence>
<dbReference type="InterPro" id="IPR004823">
    <property type="entry name" value="TAF_TATA-bd_Histone-like_dom"/>
</dbReference>
<sequence length="444" mass="48650">MSVWNPENIRDVAESVGIVNLHNEVTENLARDVEYRIAQVLEEALKFMRHSKRTTMTTQDVSHALRVLDVEPLYGYESTRPLRFGEASLGPGQPLFYVEDEEVDFEKLINAPLPKVPREISFTAHWLAVEGVQPSIPQNPTAAESRNLELLSKGPNANSTLAAMSGTNVAVKPLVKHVLSKELQLYFEKVCGAFLDSSEEYRTSGYASLREDPGLHQLVPYFVQFIAEKVTHSLKDIFALTQVMHMTEALVQNKSLYVDPYVASLIPPILTCLIGRQLGGNADLTEQFALRDLAASLLGLIGKKYSHSSHALKPRLARSCLKTFLDPAKPFGAHYGAVIGLHSVGGSEAVRVLILPNLATYSNNLLGDGLADDNPRRPEAERVLEALLAVLGTLREGCLPQVNGHVPQVTEDVREQLTGRVGDIIAARIAEGGEVQLAQAILEA</sequence>
<evidence type="ECO:0000256" key="6">
    <source>
        <dbReference type="ARBA" id="ARBA00076308"/>
    </source>
</evidence>
<evidence type="ECO:0000256" key="4">
    <source>
        <dbReference type="ARBA" id="ARBA00023163"/>
    </source>
</evidence>
<comment type="subcellular location">
    <subcellularLocation>
        <location evidence="1">Nucleus</location>
    </subcellularLocation>
</comment>
<keyword evidence="5" id="KW-0539">Nucleus</keyword>
<keyword evidence="3" id="KW-0805">Transcription regulation</keyword>
<dbReference type="GO" id="GO:0046695">
    <property type="term" value="C:SLIK (SAGA-like) complex"/>
    <property type="evidence" value="ECO:0007669"/>
    <property type="project" value="InterPro"/>
</dbReference>
<dbReference type="HOGENOM" id="CLU_021711_3_0_1"/>
<evidence type="ECO:0000256" key="5">
    <source>
        <dbReference type="ARBA" id="ARBA00023242"/>
    </source>
</evidence>
<dbReference type="GO" id="GO:0046982">
    <property type="term" value="F:protein heterodimerization activity"/>
    <property type="evidence" value="ECO:0007669"/>
    <property type="project" value="InterPro"/>
</dbReference>
<dbReference type="GO" id="GO:0003713">
    <property type="term" value="F:transcription coactivator activity"/>
    <property type="evidence" value="ECO:0007669"/>
    <property type="project" value="TreeGrafter"/>
</dbReference>
<dbReference type="Gene3D" id="1.25.40.770">
    <property type="entry name" value="TAF6, C-terminal HEAT repeat domain"/>
    <property type="match status" value="1"/>
</dbReference>
<evidence type="ECO:0000313" key="10">
    <source>
        <dbReference type="Proteomes" id="UP000019804"/>
    </source>
</evidence>
<keyword evidence="9" id="KW-0396">Initiation factor</keyword>
<dbReference type="GO" id="GO:0016251">
    <property type="term" value="F:RNA polymerase II general transcription initiation factor activity"/>
    <property type="evidence" value="ECO:0007669"/>
    <property type="project" value="InterPro"/>
</dbReference>
<dbReference type="SMART" id="SM00803">
    <property type="entry name" value="TAF"/>
    <property type="match status" value="1"/>
</dbReference>
<dbReference type="Pfam" id="PF02969">
    <property type="entry name" value="TAF"/>
    <property type="match status" value="1"/>
</dbReference>
<dbReference type="InterPro" id="IPR009072">
    <property type="entry name" value="Histone-fold"/>
</dbReference>
<feature type="domain" description="TATA box binding protein associated factor (TAF) histone-like fold" evidence="8">
    <location>
        <begin position="3"/>
        <end position="66"/>
    </location>
</feature>
<dbReference type="InterPro" id="IPR011442">
    <property type="entry name" value="TAF6_C"/>
</dbReference>
<dbReference type="CDD" id="cd22931">
    <property type="entry name" value="HFD_TAF6"/>
    <property type="match status" value="1"/>
</dbReference>
<dbReference type="PANTHER" id="PTHR10221">
    <property type="entry name" value="TRANSCRIPTION INITIATION FACTOR TFIID SUBUNIT 6"/>
    <property type="match status" value="1"/>
</dbReference>
<dbReference type="FunFam" id="1.10.20.10:FF:000033">
    <property type="entry name" value="Transcription initiation factor TFIID complex subunit"/>
    <property type="match status" value="1"/>
</dbReference>
<dbReference type="GO" id="GO:0003743">
    <property type="term" value="F:translation initiation factor activity"/>
    <property type="evidence" value="ECO:0007669"/>
    <property type="project" value="UniProtKB-KW"/>
</dbReference>
<organism evidence="9 10">
    <name type="scientific">Aspergillus ruber (strain CBS 135680)</name>
    <dbReference type="NCBI Taxonomy" id="1388766"/>
    <lineage>
        <taxon>Eukaryota</taxon>
        <taxon>Fungi</taxon>
        <taxon>Dikarya</taxon>
        <taxon>Ascomycota</taxon>
        <taxon>Pezizomycotina</taxon>
        <taxon>Eurotiomycetes</taxon>
        <taxon>Eurotiomycetidae</taxon>
        <taxon>Eurotiales</taxon>
        <taxon>Aspergillaceae</taxon>
        <taxon>Aspergillus</taxon>
        <taxon>Aspergillus subgen. Aspergillus</taxon>
    </lineage>
</organism>
<comment type="similarity">
    <text evidence="2">Belongs to the TAF6 family.</text>
</comment>
<keyword evidence="9" id="KW-0648">Protein biosynthesis</keyword>
<name>A0A017SGB2_ASPRC</name>
<dbReference type="OrthoDB" id="361039at2759"/>
<reference evidence="10" key="1">
    <citation type="journal article" date="2014" name="Nat. Commun.">
        <title>Genomic adaptations of the halophilic Dead Sea filamentous fungus Eurotium rubrum.</title>
        <authorList>
            <person name="Kis-Papo T."/>
            <person name="Weig A.R."/>
            <person name="Riley R."/>
            <person name="Persoh D."/>
            <person name="Salamov A."/>
            <person name="Sun H."/>
            <person name="Lipzen A."/>
            <person name="Wasser S.P."/>
            <person name="Rambold G."/>
            <person name="Grigoriev I.V."/>
            <person name="Nevo E."/>
        </authorList>
    </citation>
    <scope>NUCLEOTIDE SEQUENCE [LARGE SCALE GENOMIC DNA]</scope>
    <source>
        <strain evidence="10">CBS 135680</strain>
    </source>
</reference>
<keyword evidence="10" id="KW-1185">Reference proteome</keyword>
<gene>
    <name evidence="9" type="ORF">EURHEDRAFT_514740</name>
</gene>
<dbReference type="GO" id="GO:0051123">
    <property type="term" value="P:RNA polymerase II preinitiation complex assembly"/>
    <property type="evidence" value="ECO:0007669"/>
    <property type="project" value="TreeGrafter"/>
</dbReference>
<evidence type="ECO:0000256" key="1">
    <source>
        <dbReference type="ARBA" id="ARBA00004123"/>
    </source>
</evidence>
<dbReference type="GO" id="GO:0006325">
    <property type="term" value="P:chromatin organization"/>
    <property type="evidence" value="ECO:0007669"/>
    <property type="project" value="UniProtKB-ARBA"/>
</dbReference>
<dbReference type="GO" id="GO:0005669">
    <property type="term" value="C:transcription factor TFIID complex"/>
    <property type="evidence" value="ECO:0007669"/>
    <property type="project" value="InterPro"/>
</dbReference>
<dbReference type="PANTHER" id="PTHR10221:SF9">
    <property type="entry name" value="TRANSCRIPTION INITIATION FACTOR TFIID SUBUNIT 6"/>
    <property type="match status" value="1"/>
</dbReference>
<dbReference type="InterPro" id="IPR046344">
    <property type="entry name" value="TAF6_C_sf"/>
</dbReference>
<proteinExistence type="inferred from homology"/>
<evidence type="ECO:0000259" key="8">
    <source>
        <dbReference type="SMART" id="SM00803"/>
    </source>
</evidence>
<accession>A0A017SGB2</accession>
<dbReference type="Proteomes" id="UP000019804">
    <property type="component" value="Unassembled WGS sequence"/>
</dbReference>
<dbReference type="SUPFAM" id="SSF47113">
    <property type="entry name" value="Histone-fold"/>
    <property type="match status" value="1"/>
</dbReference>
<dbReference type="Gene3D" id="1.10.20.10">
    <property type="entry name" value="Histone, subunit A"/>
    <property type="match status" value="1"/>
</dbReference>
<dbReference type="STRING" id="1388766.A0A017SGB2"/>
<dbReference type="GO" id="GO:0000124">
    <property type="term" value="C:SAGA complex"/>
    <property type="evidence" value="ECO:0007669"/>
    <property type="project" value="InterPro"/>
</dbReference>